<dbReference type="GO" id="GO:0031625">
    <property type="term" value="F:ubiquitin protein ligase binding"/>
    <property type="evidence" value="ECO:0000318"/>
    <property type="project" value="GO_Central"/>
</dbReference>
<dbReference type="Gramene" id="HORVU.MOREX.r2.5HG0423040.1">
    <property type="protein sequence ID" value="HORVU.MOREX.r2.5HG0423040.1.CDS.1"/>
    <property type="gene ID" value="HORVU.MOREX.r2.5HG0423040"/>
</dbReference>
<feature type="domain" description="Ubiquitin-like" evidence="2">
    <location>
        <begin position="1"/>
        <end position="62"/>
    </location>
</feature>
<dbReference type="InterPro" id="IPR050158">
    <property type="entry name" value="Ubiquitin_ubiquitin-like"/>
</dbReference>
<dbReference type="PROSITE" id="PS50053">
    <property type="entry name" value="UBIQUITIN_2"/>
    <property type="match status" value="3"/>
</dbReference>
<dbReference type="GO" id="GO:0019941">
    <property type="term" value="P:modification-dependent protein catabolic process"/>
    <property type="evidence" value="ECO:0000318"/>
    <property type="project" value="GO_Central"/>
</dbReference>
<dbReference type="GO" id="GO:0005737">
    <property type="term" value="C:cytoplasm"/>
    <property type="evidence" value="ECO:0000318"/>
    <property type="project" value="GO_Central"/>
</dbReference>
<dbReference type="GO" id="GO:0016567">
    <property type="term" value="P:protein ubiquitination"/>
    <property type="evidence" value="ECO:0000318"/>
    <property type="project" value="GO_Central"/>
</dbReference>
<protein>
    <recommendedName>
        <fullName evidence="2">Ubiquitin-like domain-containing protein</fullName>
    </recommendedName>
</protein>
<feature type="domain" description="Ubiquitin-like" evidence="2">
    <location>
        <begin position="66"/>
        <end position="139"/>
    </location>
</feature>
<dbReference type="AlphaFoldDB" id="A0A8I7BFA7"/>
<dbReference type="PRINTS" id="PR00348">
    <property type="entry name" value="UBIQUITIN"/>
</dbReference>
<keyword evidence="4" id="KW-1185">Reference proteome</keyword>
<dbReference type="KEGG" id="hvg:123397130"/>
<dbReference type="SUPFAM" id="SSF54236">
    <property type="entry name" value="Ubiquitin-like"/>
    <property type="match status" value="3"/>
</dbReference>
<proteinExistence type="predicted"/>
<evidence type="ECO:0000259" key="2">
    <source>
        <dbReference type="PROSITE" id="PS50053"/>
    </source>
</evidence>
<dbReference type="EnsemblPlants" id="HORVU.MOREX.r3.5HG0509370.1">
    <property type="protein sequence ID" value="HORVU.MOREX.r3.5HG0509370.1.CDS1"/>
    <property type="gene ID" value="HORVU.MOREX.r3.5HG0509370"/>
</dbReference>
<reference evidence="3" key="3">
    <citation type="submission" date="2022-01" db="UniProtKB">
        <authorList>
            <consortium name="EnsemblPlants"/>
        </authorList>
    </citation>
    <scope>IDENTIFICATION</scope>
    <source>
        <strain evidence="3">subsp. vulgare</strain>
    </source>
</reference>
<dbReference type="SMR" id="A0A8I7BFA7"/>
<reference evidence="3" key="2">
    <citation type="submission" date="2020-10" db="EMBL/GenBank/DDBJ databases">
        <authorList>
            <person name="Scholz U."/>
            <person name="Mascher M."/>
            <person name="Fiebig A."/>
        </authorList>
    </citation>
    <scope>NUCLEOTIDE SEQUENCE [LARGE SCALE GENOMIC DNA]</scope>
    <source>
        <strain evidence="3">cv. Morex</strain>
    </source>
</reference>
<dbReference type="InterPro" id="IPR019956">
    <property type="entry name" value="Ubiquitin_dom"/>
</dbReference>
<dbReference type="Proteomes" id="UP000011116">
    <property type="component" value="Chromosome 5H"/>
</dbReference>
<dbReference type="Gene3D" id="3.10.20.90">
    <property type="entry name" value="Phosphatidylinositol 3-kinase Catalytic Subunit, Chain A, domain 1"/>
    <property type="match status" value="3"/>
</dbReference>
<dbReference type="RefSeq" id="XP_044947731.1">
    <property type="nucleotide sequence ID" value="XM_045091796.1"/>
</dbReference>
<feature type="domain" description="Ubiquitin-like" evidence="2">
    <location>
        <begin position="150"/>
        <end position="220"/>
    </location>
</feature>
<dbReference type="GO" id="GO:0005634">
    <property type="term" value="C:nucleus"/>
    <property type="evidence" value="ECO:0000318"/>
    <property type="project" value="GO_Central"/>
</dbReference>
<gene>
    <name evidence="3" type="primary">LOC123397130</name>
</gene>
<dbReference type="Gramene" id="HORVU.MOREX.r3.5HG0509370.1">
    <property type="protein sequence ID" value="HORVU.MOREX.r3.5HG0509370.1.CDS1"/>
    <property type="gene ID" value="HORVU.MOREX.r3.5HG0509370"/>
</dbReference>
<dbReference type="InterPro" id="IPR029071">
    <property type="entry name" value="Ubiquitin-like_domsf"/>
</dbReference>
<dbReference type="GeneID" id="123397130"/>
<keyword evidence="1" id="KW-1017">Isopeptide bond</keyword>
<sequence>MYIYVKNPTGRTIRLKVSASDTLCTVKAKIQDQYRLVFDGVQLEDKLTLEDHGIDHGSMLELQEKMQIFVTEMPADKTMALEVDSHDTIGSVKAKIEYMEGFPKGRQCLIFANKRLHDDNLTLADNNIEKESTLLLLLQPCRPTGDMNMMRIFVMKMSGNKIALDVGRSETIDGVKMKIYEKDGTRPIQYRLLFEGMTLENGYNLEHYGIEEEDILDVMICLCGC</sequence>
<dbReference type="OrthoDB" id="680853at2759"/>
<dbReference type="GO" id="GO:0031386">
    <property type="term" value="F:protein tag activity"/>
    <property type="evidence" value="ECO:0000318"/>
    <property type="project" value="GO_Central"/>
</dbReference>
<evidence type="ECO:0000313" key="4">
    <source>
        <dbReference type="Proteomes" id="UP000011116"/>
    </source>
</evidence>
<evidence type="ECO:0000313" key="3">
    <source>
        <dbReference type="EnsemblPlants" id="HORVU.MOREX.r3.5HG0509370.1.CDS1"/>
    </source>
</evidence>
<dbReference type="SMART" id="SM00213">
    <property type="entry name" value="UBQ"/>
    <property type="match status" value="3"/>
</dbReference>
<name>A0A8I7BFA7_HORVV</name>
<evidence type="ECO:0000256" key="1">
    <source>
        <dbReference type="ARBA" id="ARBA00022499"/>
    </source>
</evidence>
<dbReference type="InterPro" id="IPR000626">
    <property type="entry name" value="Ubiquitin-like_dom"/>
</dbReference>
<reference evidence="4" key="1">
    <citation type="journal article" date="2012" name="Nature">
        <title>A physical, genetic and functional sequence assembly of the barley genome.</title>
        <authorList>
            <consortium name="The International Barley Genome Sequencing Consortium"/>
            <person name="Mayer K.F."/>
            <person name="Waugh R."/>
            <person name="Brown J.W."/>
            <person name="Schulman A."/>
            <person name="Langridge P."/>
            <person name="Platzer M."/>
            <person name="Fincher G.B."/>
            <person name="Muehlbauer G.J."/>
            <person name="Sato K."/>
            <person name="Close T.J."/>
            <person name="Wise R.P."/>
            <person name="Stein N."/>
        </authorList>
    </citation>
    <scope>NUCLEOTIDE SEQUENCE [LARGE SCALE GENOMIC DNA]</scope>
    <source>
        <strain evidence="4">cv. Morex</strain>
    </source>
</reference>
<organism evidence="3 4">
    <name type="scientific">Hordeum vulgare subsp. vulgare</name>
    <name type="common">Domesticated barley</name>
    <dbReference type="NCBI Taxonomy" id="112509"/>
    <lineage>
        <taxon>Eukaryota</taxon>
        <taxon>Viridiplantae</taxon>
        <taxon>Streptophyta</taxon>
        <taxon>Embryophyta</taxon>
        <taxon>Tracheophyta</taxon>
        <taxon>Spermatophyta</taxon>
        <taxon>Magnoliopsida</taxon>
        <taxon>Liliopsida</taxon>
        <taxon>Poales</taxon>
        <taxon>Poaceae</taxon>
        <taxon>BOP clade</taxon>
        <taxon>Pooideae</taxon>
        <taxon>Triticodae</taxon>
        <taxon>Triticeae</taxon>
        <taxon>Hordeinae</taxon>
        <taxon>Hordeum</taxon>
    </lineage>
</organism>
<accession>A0A8I7BFA7</accession>
<dbReference type="Pfam" id="PF00240">
    <property type="entry name" value="ubiquitin"/>
    <property type="match status" value="3"/>
</dbReference>
<dbReference type="PANTHER" id="PTHR10666">
    <property type="entry name" value="UBIQUITIN"/>
    <property type="match status" value="1"/>
</dbReference>
<dbReference type="GO" id="GO:0003729">
    <property type="term" value="F:mRNA binding"/>
    <property type="evidence" value="ECO:0007669"/>
    <property type="project" value="UniProtKB-ARBA"/>
</dbReference>